<dbReference type="HAMAP" id="MF_01469">
    <property type="entry name" value="RNase_M5"/>
    <property type="match status" value="1"/>
</dbReference>
<dbReference type="CDD" id="cd01027">
    <property type="entry name" value="TOPRIM_RNase_M5_like"/>
    <property type="match status" value="1"/>
</dbReference>
<keyword evidence="8 11" id="KW-0378">Hydrolase</keyword>
<keyword evidence="10 11" id="KW-0694">RNA-binding</keyword>
<keyword evidence="9" id="KW-0460">Magnesium</keyword>
<evidence type="ECO:0000256" key="1">
    <source>
        <dbReference type="ARBA" id="ARBA00022490"/>
    </source>
</evidence>
<evidence type="ECO:0000256" key="5">
    <source>
        <dbReference type="ARBA" id="ARBA00022723"/>
    </source>
</evidence>
<organism evidence="15 16">
    <name type="scientific">Ruoffia tabacinasalis</name>
    <dbReference type="NCBI Taxonomy" id="87458"/>
    <lineage>
        <taxon>Bacteria</taxon>
        <taxon>Bacillati</taxon>
        <taxon>Bacillota</taxon>
        <taxon>Bacilli</taxon>
        <taxon>Lactobacillales</taxon>
        <taxon>Aerococcaceae</taxon>
        <taxon>Ruoffia</taxon>
    </lineage>
</organism>
<feature type="domain" description="Toprim" evidence="14">
    <location>
        <begin position="11"/>
        <end position="95"/>
    </location>
</feature>
<dbReference type="SUPFAM" id="SSF110455">
    <property type="entry name" value="Toprim domain"/>
    <property type="match status" value="1"/>
</dbReference>
<comment type="caution">
    <text evidence="15">The sequence shown here is derived from an EMBL/GenBank/DDBJ whole genome shotgun (WGS) entry which is preliminary data.</text>
</comment>
<comment type="subcellular location">
    <subcellularLocation>
        <location evidence="11">Cytoplasm</location>
    </subcellularLocation>
</comment>
<dbReference type="Gene3D" id="3.40.1360.10">
    <property type="match status" value="1"/>
</dbReference>
<sequence>MKNNKHANPPREVIVVEGRDDTKRLIEAFGKTVQTIETNGSAIDQATLDQIKAAHEKLGVIVFTDPDFQGERIRRIIEQAIPSVKHAYIKPEEANAGKRGKSLGVEHATRESIIKALEAVMTPNTVEPVFIHKAELMRLKLIGHPEAKVRREYISNHYHLGHINGKQLQKKLAMYQITLEELTNQLKAGEQNGNI</sequence>
<dbReference type="InterPro" id="IPR034141">
    <property type="entry name" value="TOPRIM_RNase_M5-like"/>
</dbReference>
<dbReference type="GO" id="GO:0006364">
    <property type="term" value="P:rRNA processing"/>
    <property type="evidence" value="ECO:0007669"/>
    <property type="project" value="UniProtKB-UniRule"/>
</dbReference>
<proteinExistence type="inferred from homology"/>
<dbReference type="PANTHER" id="PTHR39156">
    <property type="entry name" value="RIBONUCLEASE M5"/>
    <property type="match status" value="1"/>
</dbReference>
<dbReference type="InterPro" id="IPR004466">
    <property type="entry name" value="RNase_M5"/>
</dbReference>
<dbReference type="InterPro" id="IPR006171">
    <property type="entry name" value="TOPRIM_dom"/>
</dbReference>
<dbReference type="Proteomes" id="UP000306420">
    <property type="component" value="Unassembled WGS sequence"/>
</dbReference>
<dbReference type="InterPro" id="IPR025156">
    <property type="entry name" value="RNase_M5_C"/>
</dbReference>
<evidence type="ECO:0000256" key="10">
    <source>
        <dbReference type="ARBA" id="ARBA00022884"/>
    </source>
</evidence>
<dbReference type="EMBL" id="VBSP01000015">
    <property type="protein sequence ID" value="TLQ41525.1"/>
    <property type="molecule type" value="Genomic_DNA"/>
</dbReference>
<accession>A0A5R9E0H4</accession>
<keyword evidence="13" id="KW-0175">Coiled coil</keyword>
<evidence type="ECO:0000256" key="4">
    <source>
        <dbReference type="ARBA" id="ARBA00022722"/>
    </source>
</evidence>
<keyword evidence="7 11" id="KW-0255">Endonuclease</keyword>
<comment type="similarity">
    <text evidence="11">Belongs to the ribonuclease M5 family.</text>
</comment>
<dbReference type="GO" id="GO:0019843">
    <property type="term" value="F:rRNA binding"/>
    <property type="evidence" value="ECO:0007669"/>
    <property type="project" value="UniProtKB-KW"/>
</dbReference>
<dbReference type="Pfam" id="PF01751">
    <property type="entry name" value="Toprim"/>
    <property type="match status" value="1"/>
</dbReference>
<dbReference type="PANTHER" id="PTHR39156:SF1">
    <property type="entry name" value="RIBONUCLEASE M5"/>
    <property type="match status" value="1"/>
</dbReference>
<dbReference type="GO" id="GO:0043822">
    <property type="term" value="F:ribonuclease M5 activity"/>
    <property type="evidence" value="ECO:0007669"/>
    <property type="project" value="UniProtKB-UniRule"/>
</dbReference>
<keyword evidence="2 11" id="KW-0690">Ribosome biogenesis</keyword>
<protein>
    <recommendedName>
        <fullName evidence="11 12">Ribonuclease M5</fullName>
        <ecNumber evidence="11 12">3.1.26.8</ecNumber>
    </recommendedName>
    <alternativeName>
        <fullName evidence="11">RNase M5</fullName>
    </alternativeName>
    <alternativeName>
        <fullName evidence="11">Ribosomal RNA terminal maturase M5</fullName>
    </alternativeName>
</protein>
<evidence type="ECO:0000313" key="16">
    <source>
        <dbReference type="Proteomes" id="UP000306420"/>
    </source>
</evidence>
<evidence type="ECO:0000256" key="9">
    <source>
        <dbReference type="ARBA" id="ARBA00022842"/>
    </source>
</evidence>
<dbReference type="SMART" id="SM00493">
    <property type="entry name" value="TOPRIM"/>
    <property type="match status" value="1"/>
</dbReference>
<keyword evidence="3 11" id="KW-0698">rRNA processing</keyword>
<dbReference type="AlphaFoldDB" id="A0A5R9E0H4"/>
<keyword evidence="1 11" id="KW-0963">Cytoplasm</keyword>
<reference evidence="15 16" key="1">
    <citation type="submission" date="2019-05" db="EMBL/GenBank/DDBJ databases">
        <title>The metagenome of a microbial culture collection derived from dairy environment covers the genomic content of the human microbiome.</title>
        <authorList>
            <person name="Roder T."/>
            <person name="Wuthrich D."/>
            <person name="Sattari Z."/>
            <person name="Von Ah U."/>
            <person name="Bar C."/>
            <person name="Ronchi F."/>
            <person name="Macpherson A.J."/>
            <person name="Ganal-Vonarburg S.C."/>
            <person name="Bruggmann R."/>
            <person name="Vergeres G."/>
        </authorList>
    </citation>
    <scope>NUCLEOTIDE SEQUENCE [LARGE SCALE GENOMIC DNA]</scope>
    <source>
        <strain evidence="15 16">FAM 24227</strain>
    </source>
</reference>
<dbReference type="GO" id="GO:0046872">
    <property type="term" value="F:metal ion binding"/>
    <property type="evidence" value="ECO:0007669"/>
    <property type="project" value="UniProtKB-KW"/>
</dbReference>
<evidence type="ECO:0000259" key="14">
    <source>
        <dbReference type="PROSITE" id="PS50880"/>
    </source>
</evidence>
<gene>
    <name evidence="11 15" type="primary">rnmV</name>
    <name evidence="15" type="ORF">FEZ33_05605</name>
</gene>
<dbReference type="GO" id="GO:0005737">
    <property type="term" value="C:cytoplasm"/>
    <property type="evidence" value="ECO:0007669"/>
    <property type="project" value="UniProtKB-SubCell"/>
</dbReference>
<keyword evidence="6 11" id="KW-0699">rRNA-binding</keyword>
<evidence type="ECO:0000313" key="15">
    <source>
        <dbReference type="EMBL" id="TLQ41525.1"/>
    </source>
</evidence>
<dbReference type="Pfam" id="PF13331">
    <property type="entry name" value="DUF4093"/>
    <property type="match status" value="1"/>
</dbReference>
<dbReference type="EC" id="3.1.26.8" evidence="11 12"/>
<dbReference type="FunFam" id="3.40.1360.10:FF:000006">
    <property type="entry name" value="Ribonuclease M5"/>
    <property type="match status" value="1"/>
</dbReference>
<evidence type="ECO:0000256" key="11">
    <source>
        <dbReference type="HAMAP-Rule" id="MF_01469"/>
    </source>
</evidence>
<evidence type="ECO:0000256" key="3">
    <source>
        <dbReference type="ARBA" id="ARBA00022552"/>
    </source>
</evidence>
<feature type="coiled-coil region" evidence="13">
    <location>
        <begin position="165"/>
        <end position="192"/>
    </location>
</feature>
<evidence type="ECO:0000256" key="8">
    <source>
        <dbReference type="ARBA" id="ARBA00022801"/>
    </source>
</evidence>
<name>A0A5R9E0H4_9LACT</name>
<evidence type="ECO:0000256" key="13">
    <source>
        <dbReference type="SAM" id="Coils"/>
    </source>
</evidence>
<comment type="function">
    <text evidence="11">Required for correct processing of both the 5' and 3' ends of 5S rRNA precursor. Cleaves both sides of a double-stranded region yielding mature 5S rRNA in one step.</text>
</comment>
<evidence type="ECO:0000256" key="2">
    <source>
        <dbReference type="ARBA" id="ARBA00022517"/>
    </source>
</evidence>
<dbReference type="RefSeq" id="WP_138404426.1">
    <property type="nucleotide sequence ID" value="NZ_VBSP01000015.1"/>
</dbReference>
<dbReference type="PROSITE" id="PS50880">
    <property type="entry name" value="TOPRIM"/>
    <property type="match status" value="1"/>
</dbReference>
<evidence type="ECO:0000256" key="12">
    <source>
        <dbReference type="NCBIfam" id="TIGR00334"/>
    </source>
</evidence>
<dbReference type="NCBIfam" id="TIGR00334">
    <property type="entry name" value="5S_RNA_mat_M5"/>
    <property type="match status" value="1"/>
</dbReference>
<keyword evidence="5" id="KW-0479">Metal-binding</keyword>
<keyword evidence="4 11" id="KW-0540">Nuclease</keyword>
<dbReference type="OrthoDB" id="9791329at2"/>
<evidence type="ECO:0000256" key="6">
    <source>
        <dbReference type="ARBA" id="ARBA00022730"/>
    </source>
</evidence>
<comment type="catalytic activity">
    <reaction evidence="11">
        <text>Endonucleolytic cleavage of RNA, removing 21 and 42 nucleotides, respectively, from the 5'- and 3'-termini of a 5S-rRNA precursor.</text>
        <dbReference type="EC" id="3.1.26.8"/>
    </reaction>
</comment>
<evidence type="ECO:0000256" key="7">
    <source>
        <dbReference type="ARBA" id="ARBA00022759"/>
    </source>
</evidence>